<accession>A0A9D4ZP62</accession>
<evidence type="ECO:0000313" key="1">
    <source>
        <dbReference type="EMBL" id="KAI5082763.1"/>
    </source>
</evidence>
<dbReference type="AlphaFoldDB" id="A0A9D4ZP62"/>
<comment type="caution">
    <text evidence="1">The sequence shown here is derived from an EMBL/GenBank/DDBJ whole genome shotgun (WGS) entry which is preliminary data.</text>
</comment>
<sequence length="67" mass="7824">MGWFIKTKYENCFLSIKTKYEKLKQLKMAKYKKVDLTNSMRVKARNRLAQKIVAETLKDAGKKALAI</sequence>
<proteinExistence type="predicted"/>
<protein>
    <submittedName>
        <fullName evidence="1">Uncharacterized protein</fullName>
    </submittedName>
</protein>
<dbReference type="Proteomes" id="UP000886520">
    <property type="component" value="Chromosome 3"/>
</dbReference>
<evidence type="ECO:0000313" key="2">
    <source>
        <dbReference type="Proteomes" id="UP000886520"/>
    </source>
</evidence>
<organism evidence="1 2">
    <name type="scientific">Adiantum capillus-veneris</name>
    <name type="common">Maidenhair fern</name>
    <dbReference type="NCBI Taxonomy" id="13818"/>
    <lineage>
        <taxon>Eukaryota</taxon>
        <taxon>Viridiplantae</taxon>
        <taxon>Streptophyta</taxon>
        <taxon>Embryophyta</taxon>
        <taxon>Tracheophyta</taxon>
        <taxon>Polypodiopsida</taxon>
        <taxon>Polypodiidae</taxon>
        <taxon>Polypodiales</taxon>
        <taxon>Pteridineae</taxon>
        <taxon>Pteridaceae</taxon>
        <taxon>Vittarioideae</taxon>
        <taxon>Adiantum</taxon>
    </lineage>
</organism>
<gene>
    <name evidence="1" type="ORF">GOP47_0002506</name>
</gene>
<dbReference type="EMBL" id="JABFUD020000002">
    <property type="protein sequence ID" value="KAI5082763.1"/>
    <property type="molecule type" value="Genomic_DNA"/>
</dbReference>
<reference evidence="1" key="1">
    <citation type="submission" date="2021-01" db="EMBL/GenBank/DDBJ databases">
        <title>Adiantum capillus-veneris genome.</title>
        <authorList>
            <person name="Fang Y."/>
            <person name="Liao Q."/>
        </authorList>
    </citation>
    <scope>NUCLEOTIDE SEQUENCE</scope>
    <source>
        <strain evidence="1">H3</strain>
        <tissue evidence="1">Leaf</tissue>
    </source>
</reference>
<keyword evidence="2" id="KW-1185">Reference proteome</keyword>
<name>A0A9D4ZP62_ADICA</name>